<keyword evidence="2" id="KW-1185">Reference proteome</keyword>
<evidence type="ECO:0000313" key="2">
    <source>
        <dbReference type="Proteomes" id="UP000215902"/>
    </source>
</evidence>
<dbReference type="AlphaFoldDB" id="A0A267FSV8"/>
<organism evidence="1 2">
    <name type="scientific">Macrostomum lignano</name>
    <dbReference type="NCBI Taxonomy" id="282301"/>
    <lineage>
        <taxon>Eukaryota</taxon>
        <taxon>Metazoa</taxon>
        <taxon>Spiralia</taxon>
        <taxon>Lophotrochozoa</taxon>
        <taxon>Platyhelminthes</taxon>
        <taxon>Rhabditophora</taxon>
        <taxon>Macrostomorpha</taxon>
        <taxon>Macrostomida</taxon>
        <taxon>Macrostomidae</taxon>
        <taxon>Macrostomum</taxon>
    </lineage>
</organism>
<evidence type="ECO:0000313" key="1">
    <source>
        <dbReference type="EMBL" id="PAA76833.1"/>
    </source>
</evidence>
<dbReference type="Proteomes" id="UP000215902">
    <property type="component" value="Unassembled WGS sequence"/>
</dbReference>
<comment type="caution">
    <text evidence="1">The sequence shown here is derived from an EMBL/GenBank/DDBJ whole genome shotgun (WGS) entry which is preliminary data.</text>
</comment>
<gene>
    <name evidence="1" type="ORF">BOX15_Mlig005410g3</name>
</gene>
<name>A0A267FSV8_9PLAT</name>
<sequence>MTHILSWGDRHVEDNDSECVDLQEASDQPIVDVSSCRVPCDAAFLKHFTPRYIKVNGSKPRYMWASREFYTAKDLVEQNTPAYTVSGFGLLDACLHAYASNATLVLHPLDILLNLCYAYGNHRKNPIRNNNEELAKITQIRLKRPFTRSHLILAAVARLARRVETYPLPKLFRLINTELNSPDHLVVRLAIGMLCYLAGTKESTRLTVEHMRGLFELEESSETLMEPLVHNNWTIAPTGVLDVRYEPQATASRRLRSLAKDVNNQQATARKSSQSREGAIGDLMECEVNADAIDVLSTSAVEWTPKRLRPQRDQLVLDDASEAGVQLQATRNGQETEGAMGGTNEMRVNGGEWRTMLDARLTEDGHGSQDSQQLLNRAGVEANAAGVAAPPPSTTQFQRGFYRSQRNNANRPSVIEAQQWAPKKITPGKIYEIKKENGIQSVKFLGSRRAWVELPEMMFELCTFFGMERRVINEIVDIGKFLQTSRLNMNQQCRKFWSNILFKNGQPKTLPEADYQIDGWLSTLLGARLFSDQSGMNLRHLVDMKTGVRLPVLLVRLPNKETHDSETGMAPAATLSAVISDDSVLDGTDLARQKTRLIFYDEYREKLLLNSSGNACEEPVGLFMPWRSCEAVNRTRRLWRHIGGDSPAVSRPLSEALRGQAARNLNNVDSQTTVSRRSDMTSVDDELAVHIWTIRNHNYSKSRFCCGCRSKRVTRSQSEPAYNMCCLMSGMCGFTLQPVASADSTQVNQSVPKQNCVRPICFFEIVFEGD</sequence>
<dbReference type="EMBL" id="NIVC01000788">
    <property type="protein sequence ID" value="PAA76833.1"/>
    <property type="molecule type" value="Genomic_DNA"/>
</dbReference>
<protein>
    <submittedName>
        <fullName evidence="1">Uncharacterized protein</fullName>
    </submittedName>
</protein>
<accession>A0A267FSV8</accession>
<reference evidence="1 2" key="1">
    <citation type="submission" date="2017-06" db="EMBL/GenBank/DDBJ databases">
        <title>A platform for efficient transgenesis in Macrostomum lignano, a flatworm model organism for stem cell research.</title>
        <authorList>
            <person name="Berezikov E."/>
        </authorList>
    </citation>
    <scope>NUCLEOTIDE SEQUENCE [LARGE SCALE GENOMIC DNA]</scope>
    <source>
        <strain evidence="1">DV1</strain>
        <tissue evidence="1">Whole organism</tissue>
    </source>
</reference>
<proteinExistence type="predicted"/>